<dbReference type="EMBL" id="DSOK01000196">
    <property type="protein sequence ID" value="HEN15172.1"/>
    <property type="molecule type" value="Genomic_DNA"/>
</dbReference>
<name>A0A7C2P0K3_9PLAN</name>
<dbReference type="AlphaFoldDB" id="A0A7C2P0K3"/>
<comment type="caution">
    <text evidence="1">The sequence shown here is derived from an EMBL/GenBank/DDBJ whole genome shotgun (WGS) entry which is preliminary data.</text>
</comment>
<proteinExistence type="predicted"/>
<reference evidence="1" key="1">
    <citation type="journal article" date="2020" name="mSystems">
        <title>Genome- and Community-Level Interaction Insights into Carbon Utilization and Element Cycling Functions of Hydrothermarchaeota in Hydrothermal Sediment.</title>
        <authorList>
            <person name="Zhou Z."/>
            <person name="Liu Y."/>
            <person name="Xu W."/>
            <person name="Pan J."/>
            <person name="Luo Z.H."/>
            <person name="Li M."/>
        </authorList>
    </citation>
    <scope>NUCLEOTIDE SEQUENCE [LARGE SCALE GENOMIC DNA]</scope>
    <source>
        <strain evidence="1">SpSt-339</strain>
    </source>
</reference>
<organism evidence="1">
    <name type="scientific">Schlesneria paludicola</name>
    <dbReference type="NCBI Taxonomy" id="360056"/>
    <lineage>
        <taxon>Bacteria</taxon>
        <taxon>Pseudomonadati</taxon>
        <taxon>Planctomycetota</taxon>
        <taxon>Planctomycetia</taxon>
        <taxon>Planctomycetales</taxon>
        <taxon>Planctomycetaceae</taxon>
        <taxon>Schlesneria</taxon>
    </lineage>
</organism>
<gene>
    <name evidence="1" type="ORF">ENQ76_06860</name>
</gene>
<sequence>MAKKSTTKSLAGQVPPEQLDLPVSIDNTGKFVTLREVMQPTMAAKAAALTSLTPEKKAELTARRIAAQPKYQMAMVGGGMIDKDRAIEEVKSQSEIGRLLVEIEQRVINHLMQTISQ</sequence>
<protein>
    <submittedName>
        <fullName evidence="1">Uncharacterized protein</fullName>
    </submittedName>
</protein>
<evidence type="ECO:0000313" key="1">
    <source>
        <dbReference type="EMBL" id="HEN15172.1"/>
    </source>
</evidence>
<accession>A0A7C2P0K3</accession>